<evidence type="ECO:0000313" key="4">
    <source>
        <dbReference type="EMBL" id="SFE94184.1"/>
    </source>
</evidence>
<evidence type="ECO:0000259" key="3">
    <source>
        <dbReference type="Pfam" id="PF00881"/>
    </source>
</evidence>
<gene>
    <name evidence="4" type="ORF">SAMN05216283_102159</name>
</gene>
<comment type="similarity">
    <text evidence="1">Belongs to the nitroreductase family.</text>
</comment>
<name>A0A1I2EM79_9BACT</name>
<dbReference type="STRING" id="655355.SAMN05216283_102159"/>
<dbReference type="Gene3D" id="2.20.180.10">
    <property type="entry name" value="putative fmn-dependent nitroreductase like domains"/>
    <property type="match status" value="1"/>
</dbReference>
<dbReference type="Pfam" id="PF00881">
    <property type="entry name" value="Nitroreductase"/>
    <property type="match status" value="1"/>
</dbReference>
<keyword evidence="2" id="KW-0560">Oxidoreductase</keyword>
<dbReference type="EMBL" id="FONW01000002">
    <property type="protein sequence ID" value="SFE94184.1"/>
    <property type="molecule type" value="Genomic_DNA"/>
</dbReference>
<dbReference type="InterPro" id="IPR023312">
    <property type="entry name" value="Put_nitroreductase_C_bac"/>
</dbReference>
<evidence type="ECO:0000256" key="2">
    <source>
        <dbReference type="ARBA" id="ARBA00023002"/>
    </source>
</evidence>
<protein>
    <submittedName>
        <fullName evidence="4">Nitroreductase</fullName>
    </submittedName>
</protein>
<dbReference type="Proteomes" id="UP000198964">
    <property type="component" value="Unassembled WGS sequence"/>
</dbReference>
<keyword evidence="5" id="KW-1185">Reference proteome</keyword>
<evidence type="ECO:0000256" key="1">
    <source>
        <dbReference type="ARBA" id="ARBA00007118"/>
    </source>
</evidence>
<feature type="domain" description="Nitroreductase" evidence="3">
    <location>
        <begin position="6"/>
        <end position="150"/>
    </location>
</feature>
<dbReference type="InterPro" id="IPR029479">
    <property type="entry name" value="Nitroreductase"/>
</dbReference>
<dbReference type="RefSeq" id="WP_093918840.1">
    <property type="nucleotide sequence ID" value="NZ_FONW01000002.1"/>
</dbReference>
<dbReference type="PANTHER" id="PTHR43673">
    <property type="entry name" value="NAD(P)H NITROREDUCTASE YDGI-RELATED"/>
    <property type="match status" value="1"/>
</dbReference>
<dbReference type="Gene3D" id="3.40.109.10">
    <property type="entry name" value="NADH Oxidase"/>
    <property type="match status" value="1"/>
</dbReference>
<proteinExistence type="inferred from homology"/>
<dbReference type="InterPro" id="IPR000415">
    <property type="entry name" value="Nitroreductase-like"/>
</dbReference>
<accession>A0A1I2EM79</accession>
<organism evidence="4 5">
    <name type="scientific">Sunxiuqinia elliptica</name>
    <dbReference type="NCBI Taxonomy" id="655355"/>
    <lineage>
        <taxon>Bacteria</taxon>
        <taxon>Pseudomonadati</taxon>
        <taxon>Bacteroidota</taxon>
        <taxon>Bacteroidia</taxon>
        <taxon>Marinilabiliales</taxon>
        <taxon>Prolixibacteraceae</taxon>
        <taxon>Sunxiuqinia</taxon>
    </lineage>
</organism>
<dbReference type="GO" id="GO:0016491">
    <property type="term" value="F:oxidoreductase activity"/>
    <property type="evidence" value="ECO:0007669"/>
    <property type="project" value="UniProtKB-KW"/>
</dbReference>
<dbReference type="PANTHER" id="PTHR43673:SF10">
    <property type="entry name" value="NADH DEHYDROGENASE_NAD(P)H NITROREDUCTASE XCC3605-RELATED"/>
    <property type="match status" value="1"/>
</dbReference>
<evidence type="ECO:0000313" key="5">
    <source>
        <dbReference type="Proteomes" id="UP000198964"/>
    </source>
</evidence>
<reference evidence="4 5" key="1">
    <citation type="submission" date="2016-10" db="EMBL/GenBank/DDBJ databases">
        <authorList>
            <person name="de Groot N.N."/>
        </authorList>
    </citation>
    <scope>NUCLEOTIDE SEQUENCE [LARGE SCALE GENOMIC DNA]</scope>
    <source>
        <strain evidence="4 5">CGMCC 1.9156</strain>
    </source>
</reference>
<dbReference type="SUPFAM" id="SSF55469">
    <property type="entry name" value="FMN-dependent nitroreductase-like"/>
    <property type="match status" value="1"/>
</dbReference>
<dbReference type="AlphaFoldDB" id="A0A1I2EM79"/>
<sequence>MLKELIMKNRSYRRFDEKQRLKPEQLLKWIDLARCSASARNAQSLKYLVVTETDQCEILFPVLAWAGYLKDWKGPREGERPAAYLVMLNDLQITENYYCDHGIAAQSILLGAVEDGYGGCIVAAVNRNKLKQLFQLADHLEVVQVIALGKPVEQVVLDEMVDEDYKYWRDEHQVHHVPKRKLEDLIIS</sequence>
<dbReference type="CDD" id="cd02062">
    <property type="entry name" value="Nitro_FMN_reductase"/>
    <property type="match status" value="1"/>
</dbReference>